<reference evidence="1" key="1">
    <citation type="submission" date="2023-05" db="EMBL/GenBank/DDBJ databases">
        <title>Anaerotaeda fermentans gen. nov., sp. nov., a novel anaerobic planctomycete of the new family within the order Sedimentisphaerales isolated from Taman Peninsula, Russia.</title>
        <authorList>
            <person name="Khomyakova M.A."/>
            <person name="Merkel A.Y."/>
            <person name="Slobodkin A.I."/>
        </authorList>
    </citation>
    <scope>NUCLEOTIDE SEQUENCE</scope>
    <source>
        <strain evidence="1">M17dextr</strain>
    </source>
</reference>
<dbReference type="Proteomes" id="UP001431776">
    <property type="component" value="Unassembled WGS sequence"/>
</dbReference>
<keyword evidence="2" id="KW-1185">Reference proteome</keyword>
<organism evidence="1 2">
    <name type="scientific">Anaerobaca lacustris</name>
    <dbReference type="NCBI Taxonomy" id="3044600"/>
    <lineage>
        <taxon>Bacteria</taxon>
        <taxon>Pseudomonadati</taxon>
        <taxon>Planctomycetota</taxon>
        <taxon>Phycisphaerae</taxon>
        <taxon>Sedimentisphaerales</taxon>
        <taxon>Anaerobacaceae</taxon>
        <taxon>Anaerobaca</taxon>
    </lineage>
</organism>
<evidence type="ECO:0000313" key="2">
    <source>
        <dbReference type="Proteomes" id="UP001431776"/>
    </source>
</evidence>
<sequence>MVEPDLQDRLQRLQESLRRIRALLAWERLKRREDQSNGIPAFRIHDSTAEDLRSEYSILLTGLLQMYCLLHHRSSIVAQSIREDIFQRLAEIEWQLYRLQLHRRFGGPGT</sequence>
<protein>
    <submittedName>
        <fullName evidence="1">Uncharacterized protein</fullName>
    </submittedName>
</protein>
<evidence type="ECO:0000313" key="1">
    <source>
        <dbReference type="EMBL" id="MDI6451463.1"/>
    </source>
</evidence>
<dbReference type="EMBL" id="JASCXX010000036">
    <property type="protein sequence ID" value="MDI6451463.1"/>
    <property type="molecule type" value="Genomic_DNA"/>
</dbReference>
<gene>
    <name evidence="1" type="ORF">QJ522_20540</name>
</gene>
<name>A0AAW6U0F1_9BACT</name>
<proteinExistence type="predicted"/>
<dbReference type="AlphaFoldDB" id="A0AAW6U0F1"/>
<dbReference type="RefSeq" id="WP_349246870.1">
    <property type="nucleotide sequence ID" value="NZ_JASCXX010000036.1"/>
</dbReference>
<accession>A0AAW6U0F1</accession>
<comment type="caution">
    <text evidence="1">The sequence shown here is derived from an EMBL/GenBank/DDBJ whole genome shotgun (WGS) entry which is preliminary data.</text>
</comment>